<dbReference type="PANTHER" id="PTHR43066">
    <property type="entry name" value="RHOMBOID-RELATED PROTEIN"/>
    <property type="match status" value="1"/>
</dbReference>
<dbReference type="EMBL" id="VRMN01000001">
    <property type="protein sequence ID" value="KAA8498757.1"/>
    <property type="molecule type" value="Genomic_DNA"/>
</dbReference>
<evidence type="ECO:0000313" key="10">
    <source>
        <dbReference type="EMBL" id="KAA8498757.1"/>
    </source>
</evidence>
<dbReference type="Pfam" id="PF01694">
    <property type="entry name" value="Rhomboid"/>
    <property type="match status" value="1"/>
</dbReference>
<evidence type="ECO:0000256" key="8">
    <source>
        <dbReference type="SAM" id="Phobius"/>
    </source>
</evidence>
<keyword evidence="5" id="KW-0378">Hydrolase</keyword>
<keyword evidence="7 8" id="KW-0472">Membrane</keyword>
<evidence type="ECO:0000256" key="2">
    <source>
        <dbReference type="ARBA" id="ARBA00009045"/>
    </source>
</evidence>
<gene>
    <name evidence="10" type="ORF">FVE85_6342</name>
</gene>
<sequence>MLVVGIVAGTCVLVYVLSNVLGLFTPSAFCDDARAFLWRAQLFRPYTSLFFHMGVLHLALNLLALVMIAGFLERNMGSVMLGTMLVLFPLLAALLRAAVAFVLQLAVHWTAPCAIGLSGFLFACMVVELERFEQRQVSVFGLFQMRTRWYPWLVLFITQLVFPFSAQLCHLAGILVAYAYCAGWFDRLFPSLAWRLRIQENTIVKRLPGFCATRSDDFNQWGLAATMPLLSSQLEDDRHSGQDPAMLRWIRPRYASIPDTPSSASTPARSVDRSVIADAAERRRIMQDGII</sequence>
<evidence type="ECO:0000256" key="7">
    <source>
        <dbReference type="ARBA" id="ARBA00023136"/>
    </source>
</evidence>
<dbReference type="PANTHER" id="PTHR43066:SF1">
    <property type="entry name" value="RHOMBOID PROTEIN 2"/>
    <property type="match status" value="1"/>
</dbReference>
<feature type="transmembrane region" description="Helical" evidence="8">
    <location>
        <begin position="149"/>
        <end position="166"/>
    </location>
</feature>
<dbReference type="GO" id="GO:0004252">
    <property type="term" value="F:serine-type endopeptidase activity"/>
    <property type="evidence" value="ECO:0007669"/>
    <property type="project" value="InterPro"/>
</dbReference>
<evidence type="ECO:0000259" key="9">
    <source>
        <dbReference type="Pfam" id="PF01694"/>
    </source>
</evidence>
<evidence type="ECO:0000313" key="11">
    <source>
        <dbReference type="Proteomes" id="UP000324585"/>
    </source>
</evidence>
<evidence type="ECO:0000256" key="6">
    <source>
        <dbReference type="ARBA" id="ARBA00022989"/>
    </source>
</evidence>
<feature type="transmembrane region" description="Helical" evidence="8">
    <location>
        <begin position="109"/>
        <end position="129"/>
    </location>
</feature>
<dbReference type="OrthoDB" id="5986at2759"/>
<accession>A0A5J4Z7U3</accession>
<name>A0A5J4Z7U3_PORPP</name>
<comment type="similarity">
    <text evidence="2">Belongs to the peptidase S54 family.</text>
</comment>
<reference evidence="11" key="1">
    <citation type="journal article" date="2019" name="Nat. Commun.">
        <title>Expansion of phycobilisome linker gene families in mesophilic red algae.</title>
        <authorList>
            <person name="Lee J."/>
            <person name="Kim D."/>
            <person name="Bhattacharya D."/>
            <person name="Yoon H.S."/>
        </authorList>
    </citation>
    <scope>NUCLEOTIDE SEQUENCE [LARGE SCALE GENOMIC DNA]</scope>
    <source>
        <strain evidence="11">CCMP 1328</strain>
    </source>
</reference>
<feature type="domain" description="Peptidase S54 rhomboid" evidence="9">
    <location>
        <begin position="40"/>
        <end position="182"/>
    </location>
</feature>
<feature type="transmembrane region" description="Helical" evidence="8">
    <location>
        <begin position="46"/>
        <end position="72"/>
    </location>
</feature>
<keyword evidence="11" id="KW-1185">Reference proteome</keyword>
<feature type="transmembrane region" description="Helical" evidence="8">
    <location>
        <begin position="79"/>
        <end position="103"/>
    </location>
</feature>
<organism evidence="10 11">
    <name type="scientific">Porphyridium purpureum</name>
    <name type="common">Red alga</name>
    <name type="synonym">Porphyridium cruentum</name>
    <dbReference type="NCBI Taxonomy" id="35688"/>
    <lineage>
        <taxon>Eukaryota</taxon>
        <taxon>Rhodophyta</taxon>
        <taxon>Bangiophyceae</taxon>
        <taxon>Porphyridiales</taxon>
        <taxon>Porphyridiaceae</taxon>
        <taxon>Porphyridium</taxon>
    </lineage>
</organism>
<comment type="subcellular location">
    <subcellularLocation>
        <location evidence="1">Membrane</location>
        <topology evidence="1">Multi-pass membrane protein</topology>
    </subcellularLocation>
</comment>
<dbReference type="InterPro" id="IPR035952">
    <property type="entry name" value="Rhomboid-like_sf"/>
</dbReference>
<comment type="caution">
    <text evidence="10">The sequence shown here is derived from an EMBL/GenBank/DDBJ whole genome shotgun (WGS) entry which is preliminary data.</text>
</comment>
<dbReference type="Proteomes" id="UP000324585">
    <property type="component" value="Unassembled WGS sequence"/>
</dbReference>
<proteinExistence type="inferred from homology"/>
<dbReference type="AlphaFoldDB" id="A0A5J4Z7U3"/>
<evidence type="ECO:0000256" key="4">
    <source>
        <dbReference type="ARBA" id="ARBA00022692"/>
    </source>
</evidence>
<evidence type="ECO:0000256" key="1">
    <source>
        <dbReference type="ARBA" id="ARBA00004141"/>
    </source>
</evidence>
<dbReference type="OMA" id="FCAIEVE"/>
<keyword evidence="6 8" id="KW-1133">Transmembrane helix</keyword>
<evidence type="ECO:0000256" key="5">
    <source>
        <dbReference type="ARBA" id="ARBA00022801"/>
    </source>
</evidence>
<dbReference type="GO" id="GO:0006508">
    <property type="term" value="P:proteolysis"/>
    <property type="evidence" value="ECO:0007669"/>
    <property type="project" value="UniProtKB-KW"/>
</dbReference>
<protein>
    <submittedName>
        <fullName evidence="10">Rhomboid-like protein 15</fullName>
    </submittedName>
</protein>
<dbReference type="InterPro" id="IPR022764">
    <property type="entry name" value="Peptidase_S54_rhomboid_dom"/>
</dbReference>
<dbReference type="SUPFAM" id="SSF144091">
    <property type="entry name" value="Rhomboid-like"/>
    <property type="match status" value="1"/>
</dbReference>
<evidence type="ECO:0000256" key="3">
    <source>
        <dbReference type="ARBA" id="ARBA00022670"/>
    </source>
</evidence>
<keyword evidence="3" id="KW-0645">Protease</keyword>
<keyword evidence="4 8" id="KW-0812">Transmembrane</keyword>
<dbReference type="Gene3D" id="1.20.1540.10">
    <property type="entry name" value="Rhomboid-like"/>
    <property type="match status" value="1"/>
</dbReference>
<dbReference type="GO" id="GO:0016020">
    <property type="term" value="C:membrane"/>
    <property type="evidence" value="ECO:0007669"/>
    <property type="project" value="UniProtKB-SubCell"/>
</dbReference>